<evidence type="ECO:0000313" key="2">
    <source>
        <dbReference type="Proteomes" id="UP000001191"/>
    </source>
</evidence>
<organism evidence="1 2">
    <name type="scientific">Nostoc punctiforme (strain ATCC 29133 / PCC 73102)</name>
    <dbReference type="NCBI Taxonomy" id="63737"/>
    <lineage>
        <taxon>Bacteria</taxon>
        <taxon>Bacillati</taxon>
        <taxon>Cyanobacteriota</taxon>
        <taxon>Cyanophyceae</taxon>
        <taxon>Nostocales</taxon>
        <taxon>Nostocaceae</taxon>
        <taxon>Nostoc</taxon>
    </lineage>
</organism>
<dbReference type="OrthoDB" id="489084at2"/>
<keyword evidence="2" id="KW-1185">Reference proteome</keyword>
<dbReference type="KEGG" id="npu:Npun_R4586"/>
<dbReference type="EnsemblBacteria" id="ACC82946">
    <property type="protein sequence ID" value="ACC82946"/>
    <property type="gene ID" value="Npun_R4586"/>
</dbReference>
<evidence type="ECO:0000313" key="1">
    <source>
        <dbReference type="EMBL" id="ACC82946.1"/>
    </source>
</evidence>
<name>B2IWU0_NOSP7</name>
<sequence>MITPTSLNTIKEQIKKIIDSIESIANLSPGKPIEPQVFQQAEKSLRNILFRLQFSLLQAEDDEDWELVDILSKAIEQCQDALRTVTAALFTQVLIRPDHNTIIADLQNIKRDIDAAIKADKVLNFLISLAHVVIRFAGV</sequence>
<dbReference type="AlphaFoldDB" id="B2IWU0"/>
<dbReference type="STRING" id="63737.Npun_R4586"/>
<accession>B2IWU0</accession>
<dbReference type="EMBL" id="CP001037">
    <property type="protein sequence ID" value="ACC82946.1"/>
    <property type="molecule type" value="Genomic_DNA"/>
</dbReference>
<dbReference type="RefSeq" id="WP_012410906.1">
    <property type="nucleotide sequence ID" value="NC_010628.1"/>
</dbReference>
<proteinExistence type="predicted"/>
<dbReference type="HOGENOM" id="CLU_1843059_0_0_3"/>
<reference evidence="1 2" key="2">
    <citation type="journal article" date="2013" name="Plant Physiol.">
        <title>A Nostoc punctiforme Sugar Transporter Necessary to Establish a Cyanobacterium-Plant Symbiosis.</title>
        <authorList>
            <person name="Ekman M."/>
            <person name="Picossi S."/>
            <person name="Campbell E.L."/>
            <person name="Meeks J.C."/>
            <person name="Flores E."/>
        </authorList>
    </citation>
    <scope>NUCLEOTIDE SEQUENCE [LARGE SCALE GENOMIC DNA]</scope>
    <source>
        <strain evidence="2">ATCC 29133 / PCC 73102</strain>
    </source>
</reference>
<reference evidence="2" key="1">
    <citation type="submission" date="2008-04" db="EMBL/GenBank/DDBJ databases">
        <title>Complete sequence of chromosome of Nostoc punctiforme ATCC 29133.</title>
        <authorList>
            <consortium name="US DOE Joint Genome Institute"/>
            <person name="Copeland A."/>
            <person name="Lucas S."/>
            <person name="Lapidus A."/>
            <person name="Glavina del Rio T."/>
            <person name="Dalin E."/>
            <person name="Tice H."/>
            <person name="Pitluck S."/>
            <person name="Chain P."/>
            <person name="Malfatti S."/>
            <person name="Shin M."/>
            <person name="Vergez L."/>
            <person name="Schmutz J."/>
            <person name="Larimer F."/>
            <person name="Land M."/>
            <person name="Hauser L."/>
            <person name="Kyrpides N."/>
            <person name="Kim E."/>
            <person name="Meeks J.C."/>
            <person name="Elhai J."/>
            <person name="Campbell E.L."/>
            <person name="Thiel T."/>
            <person name="Longmire J."/>
            <person name="Potts M."/>
            <person name="Atlas R."/>
        </authorList>
    </citation>
    <scope>NUCLEOTIDE SEQUENCE [LARGE SCALE GENOMIC DNA]</scope>
    <source>
        <strain evidence="2">ATCC 29133 / PCC 73102</strain>
    </source>
</reference>
<gene>
    <name evidence="1" type="ordered locus">Npun_R4586</name>
</gene>
<dbReference type="Proteomes" id="UP000001191">
    <property type="component" value="Chromosome"/>
</dbReference>
<protein>
    <submittedName>
        <fullName evidence="1">Uncharacterized protein</fullName>
    </submittedName>
</protein>